<keyword evidence="2" id="KW-1185">Reference proteome</keyword>
<gene>
    <name evidence="1" type="ORF">DEBURN_LOCUS9996</name>
</gene>
<organism evidence="1 2">
    <name type="scientific">Diversispora eburnea</name>
    <dbReference type="NCBI Taxonomy" id="1213867"/>
    <lineage>
        <taxon>Eukaryota</taxon>
        <taxon>Fungi</taxon>
        <taxon>Fungi incertae sedis</taxon>
        <taxon>Mucoromycota</taxon>
        <taxon>Glomeromycotina</taxon>
        <taxon>Glomeromycetes</taxon>
        <taxon>Diversisporales</taxon>
        <taxon>Diversisporaceae</taxon>
        <taxon>Diversispora</taxon>
    </lineage>
</organism>
<accession>A0A9N9GIV3</accession>
<dbReference type="Proteomes" id="UP000789706">
    <property type="component" value="Unassembled WGS sequence"/>
</dbReference>
<dbReference type="EMBL" id="CAJVPK010002365">
    <property type="protein sequence ID" value="CAG8611536.1"/>
    <property type="molecule type" value="Genomic_DNA"/>
</dbReference>
<comment type="caution">
    <text evidence="1">The sequence shown here is derived from an EMBL/GenBank/DDBJ whole genome shotgun (WGS) entry which is preliminary data.</text>
</comment>
<evidence type="ECO:0000313" key="2">
    <source>
        <dbReference type="Proteomes" id="UP000789706"/>
    </source>
</evidence>
<protein>
    <submittedName>
        <fullName evidence="1">11568_t:CDS:1</fullName>
    </submittedName>
</protein>
<name>A0A9N9GIV3_9GLOM</name>
<dbReference type="AlphaFoldDB" id="A0A9N9GIV3"/>
<feature type="non-terminal residue" evidence="1">
    <location>
        <position position="1"/>
    </location>
</feature>
<sequence length="148" mass="17205">IENNNDNITSFGENNTKKFEDCYSKVNVIRYQGKHTYYYQYNILDLENYPTIVRSKFRIPNGYLVQVLIYERDVICQTNYEFNGKVAYQVSREEGGKRYNVNSLKSASSTLSGVILFGLDLICLESLRENKENILPINSKKTKTIFKS</sequence>
<reference evidence="1" key="1">
    <citation type="submission" date="2021-06" db="EMBL/GenBank/DDBJ databases">
        <authorList>
            <person name="Kallberg Y."/>
            <person name="Tangrot J."/>
            <person name="Rosling A."/>
        </authorList>
    </citation>
    <scope>NUCLEOTIDE SEQUENCE</scope>
    <source>
        <strain evidence="1">AZ414A</strain>
    </source>
</reference>
<proteinExistence type="predicted"/>
<dbReference type="OrthoDB" id="2418186at2759"/>
<evidence type="ECO:0000313" key="1">
    <source>
        <dbReference type="EMBL" id="CAG8611536.1"/>
    </source>
</evidence>